<feature type="transmembrane region" description="Helical" evidence="2">
    <location>
        <begin position="49"/>
        <end position="74"/>
    </location>
</feature>
<sequence>MYKTVRHGENSLQYTILPQQDDAAVMTATNSVCGRSVAGVRRGARRGRIATILILTLILACGVIGAVALVHLLISTDLVSLPSALQRFRTNNNVDHHGGRHSSHSMVPQGNKTTPVRQNTTPLSSFVSEDAPTSSSVKFDQSSTSVGPPPLSEVVMGTTTERVEVVATSTEGALTTPVEVGGRLEEDVGAKEHDHFGSSKKKALNEDARNTTTRVFVSSATGEDKGVLVLDVGRSTERPKHRSWLEPRWSFADPSSYLHWVGYNSRDSILLPLALGVTVLLVVVSACACCNIRRRLQKTIRRYTIGKMSYELQGGDKMTPLPDGSEDE</sequence>
<evidence type="ECO:0000256" key="2">
    <source>
        <dbReference type="SAM" id="Phobius"/>
    </source>
</evidence>
<gene>
    <name evidence="3" type="ORF">L798_12718</name>
</gene>
<keyword evidence="4" id="KW-1185">Reference proteome</keyword>
<evidence type="ECO:0000256" key="1">
    <source>
        <dbReference type="SAM" id="MobiDB-lite"/>
    </source>
</evidence>
<protein>
    <submittedName>
        <fullName evidence="3">Uncharacterized protein</fullName>
    </submittedName>
</protein>
<dbReference type="AlphaFoldDB" id="A0A067RS04"/>
<dbReference type="InParanoid" id="A0A067RS04"/>
<feature type="transmembrane region" description="Helical" evidence="2">
    <location>
        <begin position="269"/>
        <end position="292"/>
    </location>
</feature>
<dbReference type="Proteomes" id="UP000027135">
    <property type="component" value="Unassembled WGS sequence"/>
</dbReference>
<organism evidence="3 4">
    <name type="scientific">Zootermopsis nevadensis</name>
    <name type="common">Dampwood termite</name>
    <dbReference type="NCBI Taxonomy" id="136037"/>
    <lineage>
        <taxon>Eukaryota</taxon>
        <taxon>Metazoa</taxon>
        <taxon>Ecdysozoa</taxon>
        <taxon>Arthropoda</taxon>
        <taxon>Hexapoda</taxon>
        <taxon>Insecta</taxon>
        <taxon>Pterygota</taxon>
        <taxon>Neoptera</taxon>
        <taxon>Polyneoptera</taxon>
        <taxon>Dictyoptera</taxon>
        <taxon>Blattodea</taxon>
        <taxon>Blattoidea</taxon>
        <taxon>Termitoidae</taxon>
        <taxon>Termopsidae</taxon>
        <taxon>Zootermopsis</taxon>
    </lineage>
</organism>
<proteinExistence type="predicted"/>
<name>A0A067RS04_ZOONE</name>
<feature type="compositionally biased region" description="Polar residues" evidence="1">
    <location>
        <begin position="104"/>
        <end position="146"/>
    </location>
</feature>
<evidence type="ECO:0000313" key="4">
    <source>
        <dbReference type="Proteomes" id="UP000027135"/>
    </source>
</evidence>
<keyword evidence="2" id="KW-0812">Transmembrane</keyword>
<dbReference type="EMBL" id="KK852498">
    <property type="protein sequence ID" value="KDR22589.1"/>
    <property type="molecule type" value="Genomic_DNA"/>
</dbReference>
<dbReference type="OMA" id="DWIKTHW"/>
<accession>A0A067RS04</accession>
<reference evidence="3 4" key="1">
    <citation type="journal article" date="2014" name="Nat. Commun.">
        <title>Molecular traces of alternative social organization in a termite genome.</title>
        <authorList>
            <person name="Terrapon N."/>
            <person name="Li C."/>
            <person name="Robertson H.M."/>
            <person name="Ji L."/>
            <person name="Meng X."/>
            <person name="Booth W."/>
            <person name="Chen Z."/>
            <person name="Childers C.P."/>
            <person name="Glastad K.M."/>
            <person name="Gokhale K."/>
            <person name="Gowin J."/>
            <person name="Gronenberg W."/>
            <person name="Hermansen R.A."/>
            <person name="Hu H."/>
            <person name="Hunt B.G."/>
            <person name="Huylmans A.K."/>
            <person name="Khalil S.M."/>
            <person name="Mitchell R.D."/>
            <person name="Munoz-Torres M.C."/>
            <person name="Mustard J.A."/>
            <person name="Pan H."/>
            <person name="Reese J.T."/>
            <person name="Scharf M.E."/>
            <person name="Sun F."/>
            <person name="Vogel H."/>
            <person name="Xiao J."/>
            <person name="Yang W."/>
            <person name="Yang Z."/>
            <person name="Yang Z."/>
            <person name="Zhou J."/>
            <person name="Zhu J."/>
            <person name="Brent C.S."/>
            <person name="Elsik C.G."/>
            <person name="Goodisman M.A."/>
            <person name="Liberles D.A."/>
            <person name="Roe R.M."/>
            <person name="Vargo E.L."/>
            <person name="Vilcinskas A."/>
            <person name="Wang J."/>
            <person name="Bornberg-Bauer E."/>
            <person name="Korb J."/>
            <person name="Zhang G."/>
            <person name="Liebig J."/>
        </authorList>
    </citation>
    <scope>NUCLEOTIDE SEQUENCE [LARGE SCALE GENOMIC DNA]</scope>
    <source>
        <tissue evidence="3">Whole organism</tissue>
    </source>
</reference>
<keyword evidence="2" id="KW-1133">Transmembrane helix</keyword>
<dbReference type="OrthoDB" id="7432796at2759"/>
<feature type="region of interest" description="Disordered" evidence="1">
    <location>
        <begin position="92"/>
        <end position="153"/>
    </location>
</feature>
<evidence type="ECO:0000313" key="3">
    <source>
        <dbReference type="EMBL" id="KDR22589.1"/>
    </source>
</evidence>
<keyword evidence="2" id="KW-0472">Membrane</keyword>
<dbReference type="STRING" id="136037.A0A067RS04"/>
<dbReference type="eggNOG" id="KOG1608">
    <property type="taxonomic scope" value="Eukaryota"/>
</dbReference>